<dbReference type="EMBL" id="JARVKF010000223">
    <property type="protein sequence ID" value="KAK9420684.1"/>
    <property type="molecule type" value="Genomic_DNA"/>
</dbReference>
<evidence type="ECO:0000259" key="2">
    <source>
        <dbReference type="Pfam" id="PF06985"/>
    </source>
</evidence>
<evidence type="ECO:0000313" key="4">
    <source>
        <dbReference type="Proteomes" id="UP001408356"/>
    </source>
</evidence>
<feature type="transmembrane region" description="Helical" evidence="1">
    <location>
        <begin position="95"/>
        <end position="117"/>
    </location>
</feature>
<dbReference type="Proteomes" id="UP001408356">
    <property type="component" value="Unassembled WGS sequence"/>
</dbReference>
<keyword evidence="4" id="KW-1185">Reference proteome</keyword>
<evidence type="ECO:0000313" key="3">
    <source>
        <dbReference type="EMBL" id="KAK9420684.1"/>
    </source>
</evidence>
<dbReference type="PANTHER" id="PTHR33112:SF16">
    <property type="entry name" value="HETEROKARYON INCOMPATIBILITY DOMAIN-CONTAINING PROTEIN"/>
    <property type="match status" value="1"/>
</dbReference>
<feature type="transmembrane region" description="Helical" evidence="1">
    <location>
        <begin position="20"/>
        <end position="38"/>
    </location>
</feature>
<feature type="domain" description="Heterokaryon incompatibility" evidence="2">
    <location>
        <begin position="259"/>
        <end position="416"/>
    </location>
</feature>
<dbReference type="PANTHER" id="PTHR33112">
    <property type="entry name" value="DOMAIN PROTEIN, PUTATIVE-RELATED"/>
    <property type="match status" value="1"/>
</dbReference>
<reference evidence="3 4" key="1">
    <citation type="journal article" date="2024" name="J. Plant Pathol.">
        <title>Sequence and assembly of the genome of Seiridium unicorne, isolate CBS 538.82, causal agent of cypress canker disease.</title>
        <authorList>
            <person name="Scali E."/>
            <person name="Rocca G.D."/>
            <person name="Danti R."/>
            <person name="Garbelotto M."/>
            <person name="Barberini S."/>
            <person name="Baroncelli R."/>
            <person name="Emiliani G."/>
        </authorList>
    </citation>
    <scope>NUCLEOTIDE SEQUENCE [LARGE SCALE GENOMIC DNA]</scope>
    <source>
        <strain evidence="3 4">BM-138-508</strain>
    </source>
</reference>
<dbReference type="Pfam" id="PF06985">
    <property type="entry name" value="HET"/>
    <property type="match status" value="1"/>
</dbReference>
<keyword evidence="1" id="KW-0472">Membrane</keyword>
<dbReference type="InterPro" id="IPR010730">
    <property type="entry name" value="HET"/>
</dbReference>
<organism evidence="3 4">
    <name type="scientific">Seiridium unicorne</name>
    <dbReference type="NCBI Taxonomy" id="138068"/>
    <lineage>
        <taxon>Eukaryota</taxon>
        <taxon>Fungi</taxon>
        <taxon>Dikarya</taxon>
        <taxon>Ascomycota</taxon>
        <taxon>Pezizomycotina</taxon>
        <taxon>Sordariomycetes</taxon>
        <taxon>Xylariomycetidae</taxon>
        <taxon>Amphisphaeriales</taxon>
        <taxon>Sporocadaceae</taxon>
        <taxon>Seiridium</taxon>
    </lineage>
</organism>
<feature type="transmembrane region" description="Helical" evidence="1">
    <location>
        <begin position="44"/>
        <end position="63"/>
    </location>
</feature>
<name>A0ABR2V1J5_9PEZI</name>
<gene>
    <name evidence="3" type="ORF">SUNI508_00775</name>
</gene>
<keyword evidence="1" id="KW-1133">Transmembrane helix</keyword>
<comment type="caution">
    <text evidence="3">The sequence shown here is derived from an EMBL/GenBank/DDBJ whole genome shotgun (WGS) entry which is preliminary data.</text>
</comment>
<protein>
    <submittedName>
        <fullName evidence="3">Heterokaryon incompatibility protein</fullName>
    </submittedName>
</protein>
<keyword evidence="1" id="KW-0812">Transmembrane</keyword>
<evidence type="ECO:0000256" key="1">
    <source>
        <dbReference type="SAM" id="Phobius"/>
    </source>
</evidence>
<sequence length="637" mass="72154">MVPQLETILNVSYTKARWQVLLPVYTAVFIFVLTKVLLKLLKSLLHVIRIVVMWRLLILYSRIRLWYTRRPRFMLCQSCWDSRRIHRNAASTDPVLIEMMQSPLLVLFIAPLALIFLEGDEADGTALVEPANCELCQINKAAQITFEAAKYRTGGSSDSGNLEDSRFRVFTRPGQDLSRLGFGQSASIASHSDSSECFGKIQEWIQECSTKHLACRKPSGSRGRNSPGPKRLVDTGALDDEISPRLIEWPLDPNQPVEYCALSYCWGQDPSLFFTTTLDTYDERLKGFQMEQIPRTIRDAVKITRRAGCRYLWVDAICIIERDKLDREAESCRMHHIHGNAYLVIAATENSSPGDGIFASRPPVGNFEFDHLGKSYQLSVMEHVDHSPWRQYKRTVDTQPIPRQPSLHTRAWTYQERLLATRIIHYTANELVWECSSGCHCEYRQRQHYDPANQDERGVEIGHRALQCENLTVQSDKLTALAGLARRFSTPSMGKYLAGIWYSQLPDALAWRIQLPKKPGQYRAPSWSWASLDGEVMGIGSAFRTEGANCIKALDAGCTPAGEDPFGAVSDGYILLQGKFAPLDPDKGTWALKIKSFGLSLILKRSVRVDGAWKRIDAEHVNNDVFLDRQNSIVRIV</sequence>
<accession>A0ABR2V1J5</accession>
<proteinExistence type="predicted"/>